<accession>M0LUR0</accession>
<gene>
    <name evidence="11" type="ORF">C447_13087</name>
</gene>
<evidence type="ECO:0000256" key="1">
    <source>
        <dbReference type="ARBA" id="ARBA00000681"/>
    </source>
</evidence>
<keyword evidence="5" id="KW-0732">Signal</keyword>
<evidence type="ECO:0000313" key="12">
    <source>
        <dbReference type="Proteomes" id="UP000011566"/>
    </source>
</evidence>
<keyword evidence="6 11" id="KW-0378">Hydrolase</keyword>
<keyword evidence="4 11" id="KW-0858">Xylan degradation</keyword>
<dbReference type="PRINTS" id="PR00134">
    <property type="entry name" value="GLHYDRLASE10"/>
</dbReference>
<dbReference type="GO" id="GO:0031176">
    <property type="term" value="F:endo-1,4-beta-xylanase activity"/>
    <property type="evidence" value="ECO:0007669"/>
    <property type="project" value="UniProtKB-EC"/>
</dbReference>
<evidence type="ECO:0000256" key="6">
    <source>
        <dbReference type="ARBA" id="ARBA00022801"/>
    </source>
</evidence>
<evidence type="ECO:0000256" key="7">
    <source>
        <dbReference type="ARBA" id="ARBA00023277"/>
    </source>
</evidence>
<dbReference type="PROSITE" id="PS51760">
    <property type="entry name" value="GH10_2"/>
    <property type="match status" value="1"/>
</dbReference>
<comment type="catalytic activity">
    <reaction evidence="1">
        <text>Endohydrolysis of (1-&gt;4)-beta-D-xylosidic linkages in xylans.</text>
        <dbReference type="EC" id="3.2.1.8"/>
    </reaction>
</comment>
<name>M0LUR0_9EURY</name>
<dbReference type="InterPro" id="IPR044846">
    <property type="entry name" value="GH10"/>
</dbReference>
<keyword evidence="7" id="KW-0119">Carbohydrate metabolism</keyword>
<dbReference type="RefSeq" id="WP_007694559.1">
    <property type="nucleotide sequence ID" value="NZ_AJRK01000415.1"/>
</dbReference>
<dbReference type="InterPro" id="IPR017853">
    <property type="entry name" value="GH"/>
</dbReference>
<keyword evidence="12" id="KW-1185">Reference proteome</keyword>
<dbReference type="SMART" id="SM00633">
    <property type="entry name" value="Glyco_10"/>
    <property type="match status" value="1"/>
</dbReference>
<dbReference type="EMBL" id="AOMB01000035">
    <property type="protein sequence ID" value="EMA37307.1"/>
    <property type="molecule type" value="Genomic_DNA"/>
</dbReference>
<organism evidence="11 12">
    <name type="scientific">Halococcus hamelinensis 100A6</name>
    <dbReference type="NCBI Taxonomy" id="1132509"/>
    <lineage>
        <taxon>Archaea</taxon>
        <taxon>Methanobacteriati</taxon>
        <taxon>Methanobacteriota</taxon>
        <taxon>Stenosarchaea group</taxon>
        <taxon>Halobacteria</taxon>
        <taxon>Halobacteriales</taxon>
        <taxon>Halococcaceae</taxon>
        <taxon>Halococcus</taxon>
    </lineage>
</organism>
<dbReference type="Proteomes" id="UP000011566">
    <property type="component" value="Unassembled WGS sequence"/>
</dbReference>
<evidence type="ECO:0000256" key="5">
    <source>
        <dbReference type="ARBA" id="ARBA00022729"/>
    </source>
</evidence>
<protein>
    <recommendedName>
        <fullName evidence="3">endo-1,4-beta-xylanase</fullName>
        <ecNumber evidence="3">3.2.1.8</ecNumber>
    </recommendedName>
</protein>
<keyword evidence="8 11" id="KW-0326">Glycosidase</keyword>
<dbReference type="InterPro" id="IPR001000">
    <property type="entry name" value="GH10_dom"/>
</dbReference>
<evidence type="ECO:0000256" key="9">
    <source>
        <dbReference type="ARBA" id="ARBA00023326"/>
    </source>
</evidence>
<dbReference type="Gene3D" id="3.20.20.80">
    <property type="entry name" value="Glycosidases"/>
    <property type="match status" value="1"/>
</dbReference>
<evidence type="ECO:0000259" key="10">
    <source>
        <dbReference type="PROSITE" id="PS51760"/>
    </source>
</evidence>
<dbReference type="Pfam" id="PF00331">
    <property type="entry name" value="Glyco_hydro_10"/>
    <property type="match status" value="1"/>
</dbReference>
<dbReference type="PANTHER" id="PTHR31490:SF88">
    <property type="entry name" value="BETA-XYLANASE"/>
    <property type="match status" value="1"/>
</dbReference>
<comment type="similarity">
    <text evidence="2">Belongs to the glycosyl hydrolase 10 (cellulase F) family.</text>
</comment>
<reference evidence="11 12" key="1">
    <citation type="journal article" date="2014" name="PLoS Genet.">
        <title>Phylogenetically driven sequencing of extremely halophilic archaea reveals strategies for static and dynamic osmo-response.</title>
        <authorList>
            <person name="Becker E.A."/>
            <person name="Seitzer P.M."/>
            <person name="Tritt A."/>
            <person name="Larsen D."/>
            <person name="Krusor M."/>
            <person name="Yao A.I."/>
            <person name="Wu D."/>
            <person name="Madern D."/>
            <person name="Eisen J.A."/>
            <person name="Darling A.E."/>
            <person name="Facciotti M.T."/>
        </authorList>
    </citation>
    <scope>NUCLEOTIDE SEQUENCE [LARGE SCALE GENOMIC DNA]</scope>
    <source>
        <strain evidence="11 12">100A6</strain>
    </source>
</reference>
<feature type="domain" description="GH10" evidence="10">
    <location>
        <begin position="1"/>
        <end position="316"/>
    </location>
</feature>
<dbReference type="SUPFAM" id="SSF51445">
    <property type="entry name" value="(Trans)glycosidases"/>
    <property type="match status" value="1"/>
</dbReference>
<proteinExistence type="inferred from homology"/>
<dbReference type="AlphaFoldDB" id="M0LUR0"/>
<keyword evidence="9" id="KW-0624">Polysaccharide degradation</keyword>
<evidence type="ECO:0000256" key="8">
    <source>
        <dbReference type="ARBA" id="ARBA00023295"/>
    </source>
</evidence>
<sequence>MTARTSLRSVAESRGFDVGAAVDADLLRNDAGYWKLLRREFTTVTPENALKMGPLRPSPDTYDFGDADAVVNFGLEYDMTVRGHTLVWHNQTPEWFEEWAYTDDGIEGFLRDHIHTVAGRYRDKIDVWDVVNEAIADDGSMRETVWYDAMGEAYLDEAFGWADDVTDADLYYNDYGADGINEKSDAVYDLITGMLDRDVPIDGVGLQLHALHDEPDPGSVAENVYRFEDLGLDVQITEMDVAYPEGEVPEDHREQQAQYYRSIVEACLDTGCETLVTWGVRDGDSWVPGWFSGLTDDPLLFDGSTPKPAYHAIMDVLAEGSD</sequence>
<dbReference type="GO" id="GO:0045493">
    <property type="term" value="P:xylan catabolic process"/>
    <property type="evidence" value="ECO:0007669"/>
    <property type="project" value="UniProtKB-KW"/>
</dbReference>
<dbReference type="PATRIC" id="fig|1132509.6.peg.3034"/>
<evidence type="ECO:0000256" key="4">
    <source>
        <dbReference type="ARBA" id="ARBA00022651"/>
    </source>
</evidence>
<evidence type="ECO:0000256" key="2">
    <source>
        <dbReference type="ARBA" id="ARBA00007495"/>
    </source>
</evidence>
<evidence type="ECO:0000256" key="3">
    <source>
        <dbReference type="ARBA" id="ARBA00012590"/>
    </source>
</evidence>
<dbReference type="EC" id="3.2.1.8" evidence="3"/>
<dbReference type="OrthoDB" id="345967at2157"/>
<comment type="caution">
    <text evidence="11">The sequence shown here is derived from an EMBL/GenBank/DDBJ whole genome shotgun (WGS) entry which is preliminary data.</text>
</comment>
<evidence type="ECO:0000313" key="11">
    <source>
        <dbReference type="EMBL" id="EMA37307.1"/>
    </source>
</evidence>
<dbReference type="eggNOG" id="arCOG07455">
    <property type="taxonomic scope" value="Archaea"/>
</dbReference>
<dbReference type="PANTHER" id="PTHR31490">
    <property type="entry name" value="GLYCOSYL HYDROLASE"/>
    <property type="match status" value="1"/>
</dbReference>